<organism evidence="2 3">
    <name type="scientific">Lolium multiflorum</name>
    <name type="common">Italian ryegrass</name>
    <name type="synonym">Lolium perenne subsp. multiflorum</name>
    <dbReference type="NCBI Taxonomy" id="4521"/>
    <lineage>
        <taxon>Eukaryota</taxon>
        <taxon>Viridiplantae</taxon>
        <taxon>Streptophyta</taxon>
        <taxon>Embryophyta</taxon>
        <taxon>Tracheophyta</taxon>
        <taxon>Spermatophyta</taxon>
        <taxon>Magnoliopsida</taxon>
        <taxon>Liliopsida</taxon>
        <taxon>Poales</taxon>
        <taxon>Poaceae</taxon>
        <taxon>BOP clade</taxon>
        <taxon>Pooideae</taxon>
        <taxon>Poodae</taxon>
        <taxon>Poeae</taxon>
        <taxon>Poeae Chloroplast Group 2 (Poeae type)</taxon>
        <taxon>Loliodinae</taxon>
        <taxon>Loliinae</taxon>
        <taxon>Lolium</taxon>
    </lineage>
</organism>
<proteinExistence type="predicted"/>
<comment type="caution">
    <text evidence="2">The sequence shown here is derived from an EMBL/GenBank/DDBJ whole genome shotgun (WGS) entry which is preliminary data.</text>
</comment>
<dbReference type="Proteomes" id="UP001231189">
    <property type="component" value="Unassembled WGS sequence"/>
</dbReference>
<dbReference type="AlphaFoldDB" id="A0AAD8T6G4"/>
<feature type="region of interest" description="Disordered" evidence="1">
    <location>
        <begin position="1"/>
        <end position="32"/>
    </location>
</feature>
<sequence>MPPKKLTADGAPKARKPRAPKQRPPGISNAEWAANVEWRRNETHGRAEREKKCNAKRVAAAAAEEQARQISINFGRPL</sequence>
<evidence type="ECO:0000256" key="1">
    <source>
        <dbReference type="SAM" id="MobiDB-lite"/>
    </source>
</evidence>
<keyword evidence="3" id="KW-1185">Reference proteome</keyword>
<dbReference type="EMBL" id="JAUUTY010000002">
    <property type="protein sequence ID" value="KAK1677060.1"/>
    <property type="molecule type" value="Genomic_DNA"/>
</dbReference>
<gene>
    <name evidence="2" type="ORF">QYE76_037908</name>
</gene>
<protein>
    <submittedName>
        <fullName evidence="2">Uncharacterized protein</fullName>
    </submittedName>
</protein>
<evidence type="ECO:0000313" key="2">
    <source>
        <dbReference type="EMBL" id="KAK1677060.1"/>
    </source>
</evidence>
<accession>A0AAD8T6G4</accession>
<reference evidence="2" key="1">
    <citation type="submission" date="2023-07" db="EMBL/GenBank/DDBJ databases">
        <title>A chromosome-level genome assembly of Lolium multiflorum.</title>
        <authorList>
            <person name="Chen Y."/>
            <person name="Copetti D."/>
            <person name="Kolliker R."/>
            <person name="Studer B."/>
        </authorList>
    </citation>
    <scope>NUCLEOTIDE SEQUENCE</scope>
    <source>
        <strain evidence="2">02402/16</strain>
        <tissue evidence="2">Leaf</tissue>
    </source>
</reference>
<name>A0AAD8T6G4_LOLMU</name>
<evidence type="ECO:0000313" key="3">
    <source>
        <dbReference type="Proteomes" id="UP001231189"/>
    </source>
</evidence>